<dbReference type="InterPro" id="IPR054206">
    <property type="entry name" value="DUF6912"/>
</dbReference>
<dbReference type="AlphaFoldDB" id="A0A9D2EFB6"/>
<dbReference type="Proteomes" id="UP000824037">
    <property type="component" value="Unassembled WGS sequence"/>
</dbReference>
<reference evidence="1" key="1">
    <citation type="journal article" date="2021" name="PeerJ">
        <title>Extensive microbial diversity within the chicken gut microbiome revealed by metagenomics and culture.</title>
        <authorList>
            <person name="Gilroy R."/>
            <person name="Ravi A."/>
            <person name="Getino M."/>
            <person name="Pursley I."/>
            <person name="Horton D.L."/>
            <person name="Alikhan N.F."/>
            <person name="Baker D."/>
            <person name="Gharbi K."/>
            <person name="Hall N."/>
            <person name="Watson M."/>
            <person name="Adriaenssens E.M."/>
            <person name="Foster-Nyarko E."/>
            <person name="Jarju S."/>
            <person name="Secka A."/>
            <person name="Antonio M."/>
            <person name="Oren A."/>
            <person name="Chaudhuri R.R."/>
            <person name="La Ragione R."/>
            <person name="Hildebrand F."/>
            <person name="Pallen M.J."/>
        </authorList>
    </citation>
    <scope>NUCLEOTIDE SEQUENCE</scope>
    <source>
        <strain evidence="1">ChiGjej4B4-7305</strain>
    </source>
</reference>
<reference evidence="1" key="2">
    <citation type="submission" date="2021-04" db="EMBL/GenBank/DDBJ databases">
        <authorList>
            <person name="Gilroy R."/>
        </authorList>
    </citation>
    <scope>NUCLEOTIDE SEQUENCE</scope>
    <source>
        <strain evidence="1">ChiGjej4B4-7305</strain>
    </source>
</reference>
<evidence type="ECO:0000313" key="2">
    <source>
        <dbReference type="Proteomes" id="UP000824037"/>
    </source>
</evidence>
<comment type="caution">
    <text evidence="1">The sequence shown here is derived from an EMBL/GenBank/DDBJ whole genome shotgun (WGS) entry which is preliminary data.</text>
</comment>
<organism evidence="1 2">
    <name type="scientific">Candidatus Ruania gallistercoris</name>
    <dbReference type="NCBI Taxonomy" id="2838746"/>
    <lineage>
        <taxon>Bacteria</taxon>
        <taxon>Bacillati</taxon>
        <taxon>Actinomycetota</taxon>
        <taxon>Actinomycetes</taxon>
        <taxon>Micrococcales</taxon>
        <taxon>Ruaniaceae</taxon>
        <taxon>Ruania</taxon>
    </lineage>
</organism>
<proteinExistence type="predicted"/>
<protein>
    <submittedName>
        <fullName evidence="1">Uncharacterized protein</fullName>
    </submittedName>
</protein>
<gene>
    <name evidence="1" type="ORF">H9815_10870</name>
</gene>
<dbReference type="Pfam" id="PF21853">
    <property type="entry name" value="DUF6912"/>
    <property type="match status" value="1"/>
</dbReference>
<evidence type="ECO:0000313" key="1">
    <source>
        <dbReference type="EMBL" id="HIZ36270.1"/>
    </source>
</evidence>
<dbReference type="EMBL" id="DXBY01000183">
    <property type="protein sequence ID" value="HIZ36270.1"/>
    <property type="molecule type" value="Genomic_DNA"/>
</dbReference>
<sequence length="148" mass="15704">MRVYLPVTLTELTDPAGVSPRQGRAVTPPLRTALGDGTDEETAEFAALVLAGEDSLGLLAEADPARRVVAAADVPDAQVRTGEELAGVAVPAIVWSQVVSFHADEDDDGVRQLVSAARRGEQRAQEQVADLDLLWYDVSEREVLAGEG</sequence>
<name>A0A9D2EFB6_9MICO</name>
<accession>A0A9D2EFB6</accession>